<reference evidence="8" key="1">
    <citation type="submission" date="2021-10" db="EMBL/GenBank/DDBJ databases">
        <authorList>
            <person name="Lyu M."/>
            <person name="Wang X."/>
            <person name="Meng X."/>
            <person name="Xu K."/>
        </authorList>
    </citation>
    <scope>NUCLEOTIDE SEQUENCE</scope>
    <source>
        <strain evidence="8">A6</strain>
    </source>
</reference>
<evidence type="ECO:0000256" key="5">
    <source>
        <dbReference type="ARBA" id="ARBA00023163"/>
    </source>
</evidence>
<dbReference type="PANTHER" id="PTHR43133">
    <property type="entry name" value="RNA POLYMERASE ECF-TYPE SIGMA FACTO"/>
    <property type="match status" value="1"/>
</dbReference>
<dbReference type="InterPro" id="IPR007627">
    <property type="entry name" value="RNA_pol_sigma70_r2"/>
</dbReference>
<sequence>MRIDAMQGEAMRDEADFAAFYAAHHAAIWAYLARLGASPAVASDLAQDTFVRWLERDETKVQDNARAYLYKVALHLFIDHVRRSKREVAWDAVTEVAAPEAERIGVIPHRIWSQLTLRQRQLLWLAYAEGFSHEEIAGITGLGADSIRVLLSRARARFQALQEERIDG</sequence>
<dbReference type="SUPFAM" id="SSF88659">
    <property type="entry name" value="Sigma3 and sigma4 domains of RNA polymerase sigma factors"/>
    <property type="match status" value="1"/>
</dbReference>
<dbReference type="Pfam" id="PF04542">
    <property type="entry name" value="Sigma70_r2"/>
    <property type="match status" value="1"/>
</dbReference>
<feature type="domain" description="RNA polymerase sigma factor 70 region 4 type 2" evidence="7">
    <location>
        <begin position="113"/>
        <end position="157"/>
    </location>
</feature>
<dbReference type="NCBIfam" id="TIGR02937">
    <property type="entry name" value="sigma70-ECF"/>
    <property type="match status" value="1"/>
</dbReference>
<evidence type="ECO:0000256" key="4">
    <source>
        <dbReference type="ARBA" id="ARBA00023125"/>
    </source>
</evidence>
<feature type="domain" description="RNA polymerase sigma-70 region 2" evidence="6">
    <location>
        <begin position="20"/>
        <end position="86"/>
    </location>
</feature>
<keyword evidence="4" id="KW-0238">DNA-binding</keyword>
<organism evidence="8 9">
    <name type="scientific">Noviluteimonas lactosilytica</name>
    <dbReference type="NCBI Taxonomy" id="2888523"/>
    <lineage>
        <taxon>Bacteria</taxon>
        <taxon>Pseudomonadati</taxon>
        <taxon>Pseudomonadota</taxon>
        <taxon>Gammaproteobacteria</taxon>
        <taxon>Lysobacterales</taxon>
        <taxon>Lysobacteraceae</taxon>
        <taxon>Noviluteimonas</taxon>
    </lineage>
</organism>
<keyword evidence="3" id="KW-0731">Sigma factor</keyword>
<accession>A0ABS8JI12</accession>
<comment type="similarity">
    <text evidence="1">Belongs to the sigma-70 factor family. ECF subfamily.</text>
</comment>
<dbReference type="PANTHER" id="PTHR43133:SF8">
    <property type="entry name" value="RNA POLYMERASE SIGMA FACTOR HI_1459-RELATED"/>
    <property type="match status" value="1"/>
</dbReference>
<dbReference type="SUPFAM" id="SSF88946">
    <property type="entry name" value="Sigma2 domain of RNA polymerase sigma factors"/>
    <property type="match status" value="1"/>
</dbReference>
<evidence type="ECO:0000256" key="2">
    <source>
        <dbReference type="ARBA" id="ARBA00023015"/>
    </source>
</evidence>
<name>A0ABS8JI12_9GAMM</name>
<evidence type="ECO:0000256" key="3">
    <source>
        <dbReference type="ARBA" id="ARBA00023082"/>
    </source>
</evidence>
<dbReference type="Gene3D" id="1.10.1740.10">
    <property type="match status" value="1"/>
</dbReference>
<dbReference type="Proteomes" id="UP001165293">
    <property type="component" value="Unassembled WGS sequence"/>
</dbReference>
<evidence type="ECO:0000313" key="9">
    <source>
        <dbReference type="Proteomes" id="UP001165293"/>
    </source>
</evidence>
<keyword evidence="9" id="KW-1185">Reference proteome</keyword>
<protein>
    <submittedName>
        <fullName evidence="8">RNA polymerase sigma factor</fullName>
    </submittedName>
</protein>
<dbReference type="InterPro" id="IPR013325">
    <property type="entry name" value="RNA_pol_sigma_r2"/>
</dbReference>
<dbReference type="InterPro" id="IPR036388">
    <property type="entry name" value="WH-like_DNA-bd_sf"/>
</dbReference>
<keyword evidence="2" id="KW-0805">Transcription regulation</keyword>
<keyword evidence="5" id="KW-0804">Transcription</keyword>
<comment type="caution">
    <text evidence="8">The sequence shown here is derived from an EMBL/GenBank/DDBJ whole genome shotgun (WGS) entry which is preliminary data.</text>
</comment>
<dbReference type="InterPro" id="IPR013249">
    <property type="entry name" value="RNA_pol_sigma70_r4_t2"/>
</dbReference>
<dbReference type="RefSeq" id="WP_230526765.1">
    <property type="nucleotide sequence ID" value="NZ_JAJGAK010000001.1"/>
</dbReference>
<dbReference type="InterPro" id="IPR014284">
    <property type="entry name" value="RNA_pol_sigma-70_dom"/>
</dbReference>
<dbReference type="EMBL" id="JAJGAK010000001">
    <property type="protein sequence ID" value="MCC8363221.1"/>
    <property type="molecule type" value="Genomic_DNA"/>
</dbReference>
<gene>
    <name evidence="8" type="ORF">LK996_09050</name>
</gene>
<dbReference type="InterPro" id="IPR039425">
    <property type="entry name" value="RNA_pol_sigma-70-like"/>
</dbReference>
<evidence type="ECO:0000259" key="7">
    <source>
        <dbReference type="Pfam" id="PF08281"/>
    </source>
</evidence>
<dbReference type="Pfam" id="PF08281">
    <property type="entry name" value="Sigma70_r4_2"/>
    <property type="match status" value="1"/>
</dbReference>
<dbReference type="InterPro" id="IPR013324">
    <property type="entry name" value="RNA_pol_sigma_r3/r4-like"/>
</dbReference>
<evidence type="ECO:0000313" key="8">
    <source>
        <dbReference type="EMBL" id="MCC8363221.1"/>
    </source>
</evidence>
<evidence type="ECO:0000256" key="1">
    <source>
        <dbReference type="ARBA" id="ARBA00010641"/>
    </source>
</evidence>
<evidence type="ECO:0000259" key="6">
    <source>
        <dbReference type="Pfam" id="PF04542"/>
    </source>
</evidence>
<dbReference type="Gene3D" id="1.10.10.10">
    <property type="entry name" value="Winged helix-like DNA-binding domain superfamily/Winged helix DNA-binding domain"/>
    <property type="match status" value="1"/>
</dbReference>
<proteinExistence type="inferred from homology"/>